<evidence type="ECO:0000256" key="3">
    <source>
        <dbReference type="ARBA" id="ARBA00022968"/>
    </source>
</evidence>
<dbReference type="Proteomes" id="UP000243723">
    <property type="component" value="Unassembled WGS sequence"/>
</dbReference>
<evidence type="ECO:0000313" key="6">
    <source>
        <dbReference type="EMBL" id="PSK34782.1"/>
    </source>
</evidence>
<dbReference type="STRING" id="40998.A0A2P7YFP3"/>
<dbReference type="GO" id="GO:0000030">
    <property type="term" value="F:mannosyltransferase activity"/>
    <property type="evidence" value="ECO:0007669"/>
    <property type="project" value="InterPro"/>
</dbReference>
<comment type="similarity">
    <text evidence="2">Belongs to the BMT family.</text>
</comment>
<keyword evidence="5" id="KW-0732">Signal</keyword>
<comment type="caution">
    <text evidence="6">The sequence shown here is derived from an EMBL/GenBank/DDBJ whole genome shotgun (WGS) entry which is preliminary data.</text>
</comment>
<dbReference type="Pfam" id="PF14269">
    <property type="entry name" value="Arylsulfotran_2"/>
    <property type="match status" value="1"/>
</dbReference>
<sequence>MGNRRAWVSVAVVVFTMWSLSSLYTRGHAPTYRSWRKPTNNDLQPISYDKNGDFFRYPLPGYDNNEISGRSKNAFRAACPTLQVFSEIGYQKPWMLDDDLSQIAFSLADHPMVEYTSKLFPKEQSLMRMSDLVKKSWDRMANACVFLSEYQVNLCVTRVLFKGNNNYGRCIVSFLRGQIFDKNWNHMNNHVIHWRDKSVTFPTMFETPSEYFEDGGTFGPEDPRIIIEENVTGAEPVIIYNMKTAETDWKRAMWFIRPFSGHSSVLSIDDQERRKTEKNWVPMFVETSEIANKKPSERTPSDEIHLVYNFNPIQILKCNLLSGDCTFTYKDEVEEGLVGKYENAFSFLRGGTQFVPVPLRPAPTYARAVSEKGSTLLGGSLAPNYQMFLSFPRTHTEKTEACPWAVYRPEIMVLLTNGSSWVVAHASFPIDLGAGTLLSEKDFMQPCAAGRILLFNSIASWDTAADLGKARFVGRDSDSAPSRLNTKDGRASDLTDVMTITATVNDASAQAVRLTGILDYLKKLPSVQEFLKHPERVFETRMVKTEESDSGKSSVFERNIVAGMAVRSCVEAEARTYVGYWFVAPYVEYDAHGQPLDYVPLQLGPAIYDDNGDLLWGGSGQVNNRNTFDFRAFQIDNQDYLSYMVSPRRWTGDVHQSGARIVLDASFSEVSRLTDDAYENFNCHEFSVRENGQQSLHFFSMINNSDVSAMDWTGTGIAPVVYDCFRQVNLTSKVVDFSWCPQDHGVQLTEAVIKTPGQMGKPGDPWDFFHSNSIDKFENGDFIISARHVSTIYRIHGSSGAIVWRLGGKFSDFQMDFNFSAQHHAIVHSENETTVVLSLFDNAAENEGRLPPTDSVSSAKMVALHLDTEPKTAKVSNVPVASLLIHSLIYSQLLQAWYRPDGQLTPARGSASVLPNGNMLIGWSTEGYMSEHTATGDLVLEARFSAANYATYRALKFNFTSNPIESPVIESFVTQVHGGTGARSSTAMYASWNGATEVASWKFYGSHSADSGFLLLGQVDKTGFETSLVYDGAWTYTYAEAISSAGAVLRRTATKSTGAAAAQSSDHLDTTGPRAAPHRRQQADHMSVVIVASMSLGVLLAMFYKKVLRCVHLPLMIERCMGDSENQVRLLSDTDSIKGQ</sequence>
<dbReference type="PANTHER" id="PTHR35340:SF8">
    <property type="entry name" value="ASST-DOMAIN-CONTAINING PROTEIN"/>
    <property type="match status" value="1"/>
</dbReference>
<dbReference type="Pfam" id="PF12141">
    <property type="entry name" value="BMT"/>
    <property type="match status" value="2"/>
</dbReference>
<evidence type="ECO:0000256" key="5">
    <source>
        <dbReference type="SAM" id="SignalP"/>
    </source>
</evidence>
<protein>
    <recommendedName>
        <fullName evidence="8">ASST-domain-containing protein</fullName>
    </recommendedName>
</protein>
<feature type="region of interest" description="Disordered" evidence="4">
    <location>
        <begin position="1058"/>
        <end position="1081"/>
    </location>
</feature>
<name>A0A2P7YFP3_9PEZI</name>
<feature type="signal peptide" evidence="5">
    <location>
        <begin position="1"/>
        <end position="22"/>
    </location>
</feature>
<keyword evidence="7" id="KW-1185">Reference proteome</keyword>
<evidence type="ECO:0000256" key="2">
    <source>
        <dbReference type="ARBA" id="ARBA00009486"/>
    </source>
</evidence>
<dbReference type="OrthoDB" id="3631276at2759"/>
<gene>
    <name evidence="6" type="ORF">B9Z65_1365</name>
</gene>
<evidence type="ECO:0000256" key="4">
    <source>
        <dbReference type="SAM" id="MobiDB-lite"/>
    </source>
</evidence>
<dbReference type="GO" id="GO:0016020">
    <property type="term" value="C:membrane"/>
    <property type="evidence" value="ECO:0007669"/>
    <property type="project" value="UniProtKB-SubCell"/>
</dbReference>
<evidence type="ECO:0000313" key="7">
    <source>
        <dbReference type="Proteomes" id="UP000243723"/>
    </source>
</evidence>
<dbReference type="AlphaFoldDB" id="A0A2P7YFP3"/>
<proteinExistence type="inferred from homology"/>
<feature type="chain" id="PRO_5015146782" description="ASST-domain-containing protein" evidence="5">
    <location>
        <begin position="23"/>
        <end position="1140"/>
    </location>
</feature>
<dbReference type="InterPro" id="IPR053143">
    <property type="entry name" value="Arylsulfate_ST"/>
</dbReference>
<evidence type="ECO:0000256" key="1">
    <source>
        <dbReference type="ARBA" id="ARBA00004606"/>
    </source>
</evidence>
<comment type="subcellular location">
    <subcellularLocation>
        <location evidence="1">Membrane</location>
        <topology evidence="1">Single-pass type II membrane protein</topology>
    </subcellularLocation>
</comment>
<dbReference type="EMBL" id="NHZQ01000445">
    <property type="protein sequence ID" value="PSK34782.1"/>
    <property type="molecule type" value="Genomic_DNA"/>
</dbReference>
<accession>A0A2P7YFP3</accession>
<dbReference type="PANTHER" id="PTHR35340">
    <property type="entry name" value="PQQ ENZYME REPEAT PROTEIN-RELATED"/>
    <property type="match status" value="1"/>
</dbReference>
<organism evidence="6 7">
    <name type="scientific">Elsinoe australis</name>
    <dbReference type="NCBI Taxonomy" id="40998"/>
    <lineage>
        <taxon>Eukaryota</taxon>
        <taxon>Fungi</taxon>
        <taxon>Dikarya</taxon>
        <taxon>Ascomycota</taxon>
        <taxon>Pezizomycotina</taxon>
        <taxon>Dothideomycetes</taxon>
        <taxon>Dothideomycetidae</taxon>
        <taxon>Myriangiales</taxon>
        <taxon>Elsinoaceae</taxon>
        <taxon>Elsinoe</taxon>
    </lineage>
</organism>
<reference evidence="6 7" key="1">
    <citation type="submission" date="2017-05" db="EMBL/GenBank/DDBJ databases">
        <title>Draft genome sequence of Elsinoe australis.</title>
        <authorList>
            <person name="Cheng Q."/>
        </authorList>
    </citation>
    <scope>NUCLEOTIDE SEQUENCE [LARGE SCALE GENOMIC DNA]</scope>
    <source>
        <strain evidence="6 7">NL1</strain>
    </source>
</reference>
<keyword evidence="3" id="KW-0735">Signal-anchor</keyword>
<dbReference type="InterPro" id="IPR021988">
    <property type="entry name" value="BMT1"/>
</dbReference>
<dbReference type="InterPro" id="IPR039535">
    <property type="entry name" value="ASST-like"/>
</dbReference>
<evidence type="ECO:0008006" key="8">
    <source>
        <dbReference type="Google" id="ProtNLM"/>
    </source>
</evidence>
<keyword evidence="3" id="KW-0812">Transmembrane</keyword>